<dbReference type="EMBL" id="JAZHYP010000008">
    <property type="protein sequence ID" value="MEN3324850.1"/>
    <property type="molecule type" value="Genomic_DNA"/>
</dbReference>
<gene>
    <name evidence="2" type="ORF">VP395_14015</name>
</gene>
<organism evidence="2 3">
    <name type="scientific">Mariniflexile soesokkakense</name>
    <dbReference type="NCBI Taxonomy" id="1343160"/>
    <lineage>
        <taxon>Bacteria</taxon>
        <taxon>Pseudomonadati</taxon>
        <taxon>Bacteroidota</taxon>
        <taxon>Flavobacteriia</taxon>
        <taxon>Flavobacteriales</taxon>
        <taxon>Flavobacteriaceae</taxon>
        <taxon>Mariniflexile</taxon>
    </lineage>
</organism>
<feature type="signal peptide" evidence="1">
    <location>
        <begin position="1"/>
        <end position="20"/>
    </location>
</feature>
<protein>
    <submittedName>
        <fullName evidence="2">T9SS type B sorting domain-containing protein</fullName>
    </submittedName>
</protein>
<evidence type="ECO:0000256" key="1">
    <source>
        <dbReference type="SAM" id="SignalP"/>
    </source>
</evidence>
<dbReference type="RefSeq" id="WP_346242647.1">
    <property type="nucleotide sequence ID" value="NZ_JAZHYP010000008.1"/>
</dbReference>
<accession>A0ABV0AG31</accession>
<dbReference type="Proteomes" id="UP001416393">
    <property type="component" value="Unassembled WGS sequence"/>
</dbReference>
<dbReference type="Pfam" id="PF13585">
    <property type="entry name" value="CHU_C"/>
    <property type="match status" value="1"/>
</dbReference>
<evidence type="ECO:0000313" key="2">
    <source>
        <dbReference type="EMBL" id="MEN3324850.1"/>
    </source>
</evidence>
<proteinExistence type="predicted"/>
<feature type="chain" id="PRO_5046284676" evidence="1">
    <location>
        <begin position="21"/>
        <end position="911"/>
    </location>
</feature>
<reference evidence="2 3" key="1">
    <citation type="submission" date="2024-01" db="EMBL/GenBank/DDBJ databases">
        <title>Mariniflexile litorale sp. nov., isolated from the shallow sediments of the Sea of Japan.</title>
        <authorList>
            <person name="Romanenko L."/>
            <person name="Bystritskaya E."/>
            <person name="Isaeva M."/>
        </authorList>
    </citation>
    <scope>NUCLEOTIDE SEQUENCE [LARGE SCALE GENOMIC DNA]</scope>
    <source>
        <strain evidence="2 3">KCTC 32427</strain>
    </source>
</reference>
<dbReference type="InterPro" id="IPR015943">
    <property type="entry name" value="WD40/YVTN_repeat-like_dom_sf"/>
</dbReference>
<comment type="caution">
    <text evidence="2">The sequence shown here is derived from an EMBL/GenBank/DDBJ whole genome shotgun (WGS) entry which is preliminary data.</text>
</comment>
<dbReference type="Gene3D" id="2.130.10.10">
    <property type="entry name" value="YVTN repeat-like/Quinoprotein amine dehydrogenase"/>
    <property type="match status" value="1"/>
</dbReference>
<dbReference type="SUPFAM" id="SSF82171">
    <property type="entry name" value="DPP6 N-terminal domain-like"/>
    <property type="match status" value="1"/>
</dbReference>
<dbReference type="InterPro" id="IPR026341">
    <property type="entry name" value="T9SS_type_B"/>
</dbReference>
<name>A0ABV0AG31_9FLAO</name>
<keyword evidence="1" id="KW-0732">Signal</keyword>
<keyword evidence="3" id="KW-1185">Reference proteome</keyword>
<dbReference type="SUPFAM" id="SSF69322">
    <property type="entry name" value="Tricorn protease domain 2"/>
    <property type="match status" value="1"/>
</dbReference>
<evidence type="ECO:0000313" key="3">
    <source>
        <dbReference type="Proteomes" id="UP001416393"/>
    </source>
</evidence>
<sequence>MKHFTSLICCFLSLSGFAQSEASNWYFGYGAGIKFNLFNQTVSSLNDGQLFTHEGCTTMSDDSGNLLFYTDGTFIWNKNHQYMPNGVGLLGDNSSTHSAIIVPKPNDSNIFYVFTVGSRQSNTGLHYSIVNMSQDNGLGAITTSNVRLLNLTTEKVTAVLKDCISKSMWVVTFASEDGNRAVFNTFYAYEVSNNGVNPIPVKSTFPLRISDARGALKLSPDGTKLACANSTVDDDNSTTNDELFLYDFDTSTGIVSNPVELRVYGDNHNPYGLEFSPNSQLLYVHSYNNYRSDENNQNNNEVPENHRSTLTQFNVAGTNIQNSQIVIEERQLYRGGLQLGPDGRIYRALSAAYGEGLPYLGVIKNPNNIGLACNYEHNAINLSPNESGQGLPPFIQSLFKKQIDIIQNGESDINLTLCQGDTYRLISENIAGANFTWTKNNIKLPNNTYSLLVTDSGHYEVEINPNNGECTKEGQAYVFFNNNPLSKNVSLIQCDEDGIKDGITTFNLNEAYKNSLPEEGLTYKFYINSTRTTEINGSSYRNTVNPQTIYVTTTSTNTSCFSFSELTLSVSLTDVNDTVLPSVCDDDGTEDGLHIFNLKEAETEILKGIPNSNLGIAFYLTYEDALLETNRLPLYFTNTQPYNQTIFARAENANACYGISKVDLVVQKLPNVEAYGRDYYCLNKFPEYKILDAGLIDDNPNKYTYLWNDGDTTHQIPINKIGIYTVTITSKETGCSKERSIVVETSNTATFKEINVEDVTQNNVITVIVTGEGVYNYALYDTKNNLYKPYQESNTFDNVYPGLYHVYVKDIENNCGFVWEQVSVIGYPKFFTPNNDGVNDTWNVIGISEMFQPNTKILIFNRFGKLIKELDPLGDGWNGLLNGQKLPSDDYWFSVNLQDGRNFKNHFTLKY</sequence>
<dbReference type="NCBIfam" id="TIGR04131">
    <property type="entry name" value="Bac_Flav_CTERM"/>
    <property type="match status" value="1"/>
</dbReference>